<evidence type="ECO:0000256" key="2">
    <source>
        <dbReference type="SAM" id="Phobius"/>
    </source>
</evidence>
<gene>
    <name evidence="5" type="primary">LOC106063002</name>
</gene>
<feature type="chain" id="PRO_5040769364" evidence="3">
    <location>
        <begin position="23"/>
        <end position="377"/>
    </location>
</feature>
<dbReference type="RefSeq" id="XP_055872334.1">
    <property type="nucleotide sequence ID" value="XM_056016359.1"/>
</dbReference>
<name>A0A9W2ZBP7_BIOGL</name>
<organism evidence="4 5">
    <name type="scientific">Biomphalaria glabrata</name>
    <name type="common">Bloodfluke planorb</name>
    <name type="synonym">Freshwater snail</name>
    <dbReference type="NCBI Taxonomy" id="6526"/>
    <lineage>
        <taxon>Eukaryota</taxon>
        <taxon>Metazoa</taxon>
        <taxon>Spiralia</taxon>
        <taxon>Lophotrochozoa</taxon>
        <taxon>Mollusca</taxon>
        <taxon>Gastropoda</taxon>
        <taxon>Heterobranchia</taxon>
        <taxon>Euthyneura</taxon>
        <taxon>Panpulmonata</taxon>
        <taxon>Hygrophila</taxon>
        <taxon>Lymnaeoidea</taxon>
        <taxon>Planorbidae</taxon>
        <taxon>Biomphalaria</taxon>
    </lineage>
</organism>
<feature type="compositionally biased region" description="Polar residues" evidence="1">
    <location>
        <begin position="335"/>
        <end position="354"/>
    </location>
</feature>
<keyword evidence="2" id="KW-0812">Transmembrane</keyword>
<feature type="signal peptide" evidence="3">
    <location>
        <begin position="1"/>
        <end position="22"/>
    </location>
</feature>
<feature type="region of interest" description="Disordered" evidence="1">
    <location>
        <begin position="315"/>
        <end position="354"/>
    </location>
</feature>
<sequence length="377" mass="42511">MHTNELLIAFILGYWLLRQTAAFLFPNMSKGSSTQEVTEFCYSDGYIPGQDVITVNGRVYPMMSEIEIPPLSVYVKSETDDSKQLVCVLDFLIPSSVSCVLEKETKKAGDPDPSKIMYKFNIIVRVAPDWNNCRLIIEHRTKDAPWDYISSVIRVHPLPLLKIKINGAQLNAHRCRFGTDVGSELLVIFCVENLQAPRLEVSWENEHGVIEENGCITRNLKHTKADEWLQFVFLDNCHNDGSISCRIVDKESNLLNIVNETVTPKMDEPTETESDTSDYSWILFMLPLLISSLFALAGLLCFALSYRASKRKESTVSDDESTIKPPPGTARSKALLQTPSKTSPNALKAMSESSLKSIRERAKRNLKVAESKEFYYA</sequence>
<evidence type="ECO:0000256" key="3">
    <source>
        <dbReference type="SAM" id="SignalP"/>
    </source>
</evidence>
<evidence type="ECO:0000313" key="5">
    <source>
        <dbReference type="RefSeq" id="XP_055872334.1"/>
    </source>
</evidence>
<keyword evidence="4" id="KW-1185">Reference proteome</keyword>
<dbReference type="GeneID" id="106063002"/>
<evidence type="ECO:0000256" key="1">
    <source>
        <dbReference type="SAM" id="MobiDB-lite"/>
    </source>
</evidence>
<protein>
    <submittedName>
        <fullName evidence="5">Uncharacterized protein LOC106063002</fullName>
    </submittedName>
</protein>
<reference evidence="5" key="1">
    <citation type="submission" date="2025-08" db="UniProtKB">
        <authorList>
            <consortium name="RefSeq"/>
        </authorList>
    </citation>
    <scope>IDENTIFICATION</scope>
</reference>
<dbReference type="Proteomes" id="UP001165740">
    <property type="component" value="Chromosome 17"/>
</dbReference>
<keyword evidence="2" id="KW-1133">Transmembrane helix</keyword>
<feature type="transmembrane region" description="Helical" evidence="2">
    <location>
        <begin position="279"/>
        <end position="304"/>
    </location>
</feature>
<accession>A0A9W2ZBP7</accession>
<proteinExistence type="predicted"/>
<evidence type="ECO:0000313" key="4">
    <source>
        <dbReference type="Proteomes" id="UP001165740"/>
    </source>
</evidence>
<keyword evidence="2" id="KW-0472">Membrane</keyword>
<dbReference type="AlphaFoldDB" id="A0A9W2ZBP7"/>
<dbReference type="OrthoDB" id="10320620at2759"/>
<keyword evidence="3" id="KW-0732">Signal</keyword>